<protein>
    <submittedName>
        <fullName evidence="2">NAD-P-binding protein</fullName>
    </submittedName>
</protein>
<dbReference type="Pfam" id="PF00106">
    <property type="entry name" value="adh_short"/>
    <property type="match status" value="1"/>
</dbReference>
<dbReference type="OrthoDB" id="191139at2759"/>
<gene>
    <name evidence="2" type="ORF">L227DRAFT_494218</name>
</gene>
<dbReference type="AlphaFoldDB" id="A0A5C2SPG3"/>
<dbReference type="PRINTS" id="PR00081">
    <property type="entry name" value="GDHRDH"/>
</dbReference>
<evidence type="ECO:0000313" key="2">
    <source>
        <dbReference type="EMBL" id="RPD65672.1"/>
    </source>
</evidence>
<dbReference type="PANTHER" id="PTHR43157">
    <property type="entry name" value="PHOSPHATIDYLINOSITOL-GLYCAN BIOSYNTHESIS CLASS F PROTEIN-RELATED"/>
    <property type="match status" value="1"/>
</dbReference>
<keyword evidence="1" id="KW-0560">Oxidoreductase</keyword>
<evidence type="ECO:0000313" key="3">
    <source>
        <dbReference type="Proteomes" id="UP000313359"/>
    </source>
</evidence>
<sequence>MGFFSSNKEPKFDPAKDLPDLTGKVVIVTGGNSGIGFATVQHLARKGAKVYLTARNEERAKAALERLNAEGLAPGNGTVVWLELDLSDPRKAKKSAESFLEKETRLDVLVNNAGLMSDTYQKNSDGTHLADPAVASLFSTFVFTRTLVPVLTQTAKEPNSDVRVVFVSSMAMGLLKGKGMRFRNLEDLNEKFSGMLAPMQRYAKSKLAQALVAKQFQRKFDEESVPITVLSLHPGTVYTEGVSKDPNLQMPVIGPLLNFFVRKTFASPSEGAHTSVFAAASPKVKAERDKYKGAFLWPPGKLSEPPVPEFDNTELAEEVWNTVETHLKEWGV</sequence>
<reference evidence="2" key="1">
    <citation type="journal article" date="2018" name="Genome Biol. Evol.">
        <title>Genomics and development of Lentinus tigrinus, a white-rot wood-decaying mushroom with dimorphic fruiting bodies.</title>
        <authorList>
            <person name="Wu B."/>
            <person name="Xu Z."/>
            <person name="Knudson A."/>
            <person name="Carlson A."/>
            <person name="Chen N."/>
            <person name="Kovaka S."/>
            <person name="LaButti K."/>
            <person name="Lipzen A."/>
            <person name="Pennachio C."/>
            <person name="Riley R."/>
            <person name="Schakwitz W."/>
            <person name="Umezawa K."/>
            <person name="Ohm R.A."/>
            <person name="Grigoriev I.V."/>
            <person name="Nagy L.G."/>
            <person name="Gibbons J."/>
            <person name="Hibbett D."/>
        </authorList>
    </citation>
    <scope>NUCLEOTIDE SEQUENCE [LARGE SCALE GENOMIC DNA]</scope>
    <source>
        <strain evidence="2">ALCF2SS1-6</strain>
    </source>
</reference>
<dbReference type="InterPro" id="IPR002347">
    <property type="entry name" value="SDR_fam"/>
</dbReference>
<name>A0A5C2SPG3_9APHY</name>
<dbReference type="Gene3D" id="3.40.50.720">
    <property type="entry name" value="NAD(P)-binding Rossmann-like Domain"/>
    <property type="match status" value="1"/>
</dbReference>
<evidence type="ECO:0000256" key="1">
    <source>
        <dbReference type="ARBA" id="ARBA00023002"/>
    </source>
</evidence>
<organism evidence="2 3">
    <name type="scientific">Lentinus tigrinus ALCF2SS1-6</name>
    <dbReference type="NCBI Taxonomy" id="1328759"/>
    <lineage>
        <taxon>Eukaryota</taxon>
        <taxon>Fungi</taxon>
        <taxon>Dikarya</taxon>
        <taxon>Basidiomycota</taxon>
        <taxon>Agaricomycotina</taxon>
        <taxon>Agaricomycetes</taxon>
        <taxon>Polyporales</taxon>
        <taxon>Polyporaceae</taxon>
        <taxon>Lentinus</taxon>
    </lineage>
</organism>
<dbReference type="Proteomes" id="UP000313359">
    <property type="component" value="Unassembled WGS sequence"/>
</dbReference>
<dbReference type="InterPro" id="IPR036291">
    <property type="entry name" value="NAD(P)-bd_dom_sf"/>
</dbReference>
<dbReference type="STRING" id="1328759.A0A5C2SPG3"/>
<dbReference type="EMBL" id="ML122252">
    <property type="protein sequence ID" value="RPD65672.1"/>
    <property type="molecule type" value="Genomic_DNA"/>
</dbReference>
<dbReference type="GO" id="GO:0016491">
    <property type="term" value="F:oxidoreductase activity"/>
    <property type="evidence" value="ECO:0007669"/>
    <property type="project" value="UniProtKB-KW"/>
</dbReference>
<accession>A0A5C2SPG3</accession>
<proteinExistence type="predicted"/>
<keyword evidence="3" id="KW-1185">Reference proteome</keyword>
<dbReference type="SUPFAM" id="SSF51735">
    <property type="entry name" value="NAD(P)-binding Rossmann-fold domains"/>
    <property type="match status" value="1"/>
</dbReference>
<dbReference type="PANTHER" id="PTHR43157:SF31">
    <property type="entry name" value="PHOSPHATIDYLINOSITOL-GLYCAN BIOSYNTHESIS CLASS F PROTEIN"/>
    <property type="match status" value="1"/>
</dbReference>